<dbReference type="KEGG" id="gbn:GEOBRER4_37250"/>
<proteinExistence type="predicted"/>
<keyword evidence="2" id="KW-0282">Flagellum</keyword>
<name>A0A6S6MC02_9BACT</name>
<sequence>MRSRWHLTRMTLALFALLILCTGTPSGAVVISGDSARAEERLKRLAEREAALKAKEEAFQRANAALEAKVRELDAAKKGLEKQISARKSQDGDRYKKMVKIYKSLKPKDAADLLNKLEPKLVITLLDNMDQKTVVKLIPLITQPTVLEWSRQNLGGR</sequence>
<feature type="coiled-coil region" evidence="1">
    <location>
        <begin position="35"/>
        <end position="83"/>
    </location>
</feature>
<protein>
    <submittedName>
        <fullName evidence="2">Flagellar protein FlbB</fullName>
    </submittedName>
</protein>
<evidence type="ECO:0000313" key="2">
    <source>
        <dbReference type="EMBL" id="BCG48975.1"/>
    </source>
</evidence>
<dbReference type="EMBL" id="AP023213">
    <property type="protein sequence ID" value="BCG48975.1"/>
    <property type="molecule type" value="Genomic_DNA"/>
</dbReference>
<dbReference type="AlphaFoldDB" id="A0A6S6MC02"/>
<evidence type="ECO:0000313" key="3">
    <source>
        <dbReference type="Proteomes" id="UP000515472"/>
    </source>
</evidence>
<dbReference type="RefSeq" id="WP_143424312.1">
    <property type="nucleotide sequence ID" value="NZ_AP023213.1"/>
</dbReference>
<dbReference type="Proteomes" id="UP000515472">
    <property type="component" value="Chromosome"/>
</dbReference>
<accession>A0A6S6MC02</accession>
<keyword evidence="2" id="KW-0966">Cell projection</keyword>
<keyword evidence="1" id="KW-0175">Coiled coil</keyword>
<gene>
    <name evidence="2" type="ORF">GEOBRER4_n3870</name>
</gene>
<organism evidence="2 3">
    <name type="scientific">Citrifermentans bremense</name>
    <dbReference type="NCBI Taxonomy" id="60035"/>
    <lineage>
        <taxon>Bacteria</taxon>
        <taxon>Pseudomonadati</taxon>
        <taxon>Thermodesulfobacteriota</taxon>
        <taxon>Desulfuromonadia</taxon>
        <taxon>Geobacterales</taxon>
        <taxon>Geobacteraceae</taxon>
        <taxon>Citrifermentans</taxon>
    </lineage>
</organism>
<evidence type="ECO:0000256" key="1">
    <source>
        <dbReference type="SAM" id="Coils"/>
    </source>
</evidence>
<dbReference type="SUPFAM" id="SSF158791">
    <property type="entry name" value="MgtE N-terminal domain-like"/>
    <property type="match status" value="1"/>
</dbReference>
<keyword evidence="2" id="KW-0969">Cilium</keyword>
<reference evidence="2 3" key="1">
    <citation type="submission" date="2020-06" db="EMBL/GenBank/DDBJ databases">
        <title>Interaction of electrochemicaly active bacteria, Geobacter bremensis R4 on different carbon anode.</title>
        <authorList>
            <person name="Meng L."/>
            <person name="Yoshida N."/>
        </authorList>
    </citation>
    <scope>NUCLEOTIDE SEQUENCE [LARGE SCALE GENOMIC DNA]</scope>
    <source>
        <strain evidence="2 3">R4</strain>
    </source>
</reference>
<keyword evidence="3" id="KW-1185">Reference proteome</keyword>